<proteinExistence type="predicted"/>
<dbReference type="Proteomes" id="UP000245577">
    <property type="component" value="Unassembled WGS sequence"/>
</dbReference>
<comment type="caution">
    <text evidence="2">The sequence shown here is derived from an EMBL/GenBank/DDBJ whole genome shotgun (WGS) entry which is preliminary data.</text>
</comment>
<protein>
    <submittedName>
        <fullName evidence="2">Uncharacterized protein</fullName>
    </submittedName>
</protein>
<keyword evidence="3" id="KW-1185">Reference proteome</keyword>
<name>A0A2U1S906_9EURY</name>
<dbReference type="OrthoDB" id="374850at2157"/>
<dbReference type="AlphaFoldDB" id="A0A2U1S906"/>
<evidence type="ECO:0000256" key="1">
    <source>
        <dbReference type="SAM" id="Phobius"/>
    </source>
</evidence>
<dbReference type="EMBL" id="MZGU01000002">
    <property type="protein sequence ID" value="PWB86966.1"/>
    <property type="molecule type" value="Genomic_DNA"/>
</dbReference>
<keyword evidence="1" id="KW-0472">Membrane</keyword>
<accession>A0A2U1S906</accession>
<sequence>MNNKLLGIIIAVIVIVCVGFILAGYLSDSSETKIINATNNTTNITNNTTVAVEKVTEEKSTNSNQGPNGEFGYCAVCGAPLTEAEANDEYTQGKVCHSCATNPYFQTEEGAQYANQKLEEAYPDRYNGISDEYMEENY</sequence>
<evidence type="ECO:0000313" key="2">
    <source>
        <dbReference type="EMBL" id="PWB86966.1"/>
    </source>
</evidence>
<keyword evidence="1" id="KW-1133">Transmembrane helix</keyword>
<organism evidence="2 3">
    <name type="scientific">Methanobrevibacter woesei</name>
    <dbReference type="NCBI Taxonomy" id="190976"/>
    <lineage>
        <taxon>Archaea</taxon>
        <taxon>Methanobacteriati</taxon>
        <taxon>Methanobacteriota</taxon>
        <taxon>Methanomada group</taxon>
        <taxon>Methanobacteria</taxon>
        <taxon>Methanobacteriales</taxon>
        <taxon>Methanobacteriaceae</taxon>
        <taxon>Methanobrevibacter</taxon>
    </lineage>
</organism>
<reference evidence="2 3" key="1">
    <citation type="submission" date="2017-03" db="EMBL/GenBank/DDBJ databases">
        <title>Genome sequence of Methanobrevibacter wosei.</title>
        <authorList>
            <person name="Poehlein A."/>
            <person name="Seedorf H."/>
            <person name="Daniel R."/>
        </authorList>
    </citation>
    <scope>NUCLEOTIDE SEQUENCE [LARGE SCALE GENOMIC DNA]</scope>
    <source>
        <strain evidence="2 3">DSM 11979</strain>
    </source>
</reference>
<feature type="transmembrane region" description="Helical" evidence="1">
    <location>
        <begin position="6"/>
        <end position="26"/>
    </location>
</feature>
<evidence type="ECO:0000313" key="3">
    <source>
        <dbReference type="Proteomes" id="UP000245577"/>
    </source>
</evidence>
<keyword evidence="1" id="KW-0812">Transmembrane</keyword>
<dbReference type="RefSeq" id="WP_116668917.1">
    <property type="nucleotide sequence ID" value="NZ_CASEFK010000001.1"/>
</dbReference>
<gene>
    <name evidence="2" type="ORF">MBBWO_00800</name>
</gene>